<feature type="transmembrane region" description="Helical" evidence="2">
    <location>
        <begin position="82"/>
        <end position="100"/>
    </location>
</feature>
<comment type="caution">
    <text evidence="3">The sequence shown here is derived from an EMBL/GenBank/DDBJ whole genome shotgun (WGS) entry which is preliminary data.</text>
</comment>
<organism evidence="3 4">
    <name type="scientific">Symbiodinium pilosum</name>
    <name type="common">Dinoflagellate</name>
    <dbReference type="NCBI Taxonomy" id="2952"/>
    <lineage>
        <taxon>Eukaryota</taxon>
        <taxon>Sar</taxon>
        <taxon>Alveolata</taxon>
        <taxon>Dinophyceae</taxon>
        <taxon>Suessiales</taxon>
        <taxon>Symbiodiniaceae</taxon>
        <taxon>Symbiodinium</taxon>
    </lineage>
</organism>
<accession>A0A812VMB2</accession>
<proteinExistence type="predicted"/>
<keyword evidence="2" id="KW-0812">Transmembrane</keyword>
<evidence type="ECO:0000313" key="3">
    <source>
        <dbReference type="EMBL" id="CAE7643583.1"/>
    </source>
</evidence>
<name>A0A812VMB2_SYMPI</name>
<evidence type="ECO:0000256" key="2">
    <source>
        <dbReference type="SAM" id="Phobius"/>
    </source>
</evidence>
<keyword evidence="4" id="KW-1185">Reference proteome</keyword>
<evidence type="ECO:0000256" key="1">
    <source>
        <dbReference type="SAM" id="MobiDB-lite"/>
    </source>
</evidence>
<keyword evidence="2" id="KW-0472">Membrane</keyword>
<feature type="transmembrane region" description="Helical" evidence="2">
    <location>
        <begin position="112"/>
        <end position="138"/>
    </location>
</feature>
<dbReference type="OrthoDB" id="421740at2759"/>
<protein>
    <submittedName>
        <fullName evidence="3">Uncharacterized protein</fullName>
    </submittedName>
</protein>
<keyword evidence="2" id="KW-1133">Transmembrane helix</keyword>
<feature type="compositionally biased region" description="Polar residues" evidence="1">
    <location>
        <begin position="193"/>
        <end position="203"/>
    </location>
</feature>
<feature type="compositionally biased region" description="Basic and acidic residues" evidence="1">
    <location>
        <begin position="180"/>
        <end position="191"/>
    </location>
</feature>
<feature type="non-terminal residue" evidence="3">
    <location>
        <position position="1"/>
    </location>
</feature>
<evidence type="ECO:0000313" key="4">
    <source>
        <dbReference type="Proteomes" id="UP000649617"/>
    </source>
</evidence>
<gene>
    <name evidence="3" type="ORF">SPIL2461_LOCUS17073</name>
</gene>
<sequence>YAGEEGDDYLERFSRLVREDLFKSLAPLVSGVTLPWNYAFYLIAVSSFPYLADHIALWIVMARSRLSGYALLTWSLRNVADWGIVPLACMLALRVCLPLWKVGIHLRRNRFMTAVVLNFIVFWFVCAVWAPVLIVHWLTADDDLLPVAMFLVWSAVAFVLFSPMCSERIVWHSLPSSRPHHPEEEPDKENMESSDVFTVSGSEKSVWRLLSPSRPHHPEEEPDQENMEWKGEVFSV</sequence>
<feature type="transmembrane region" description="Helical" evidence="2">
    <location>
        <begin position="144"/>
        <end position="161"/>
    </location>
</feature>
<reference evidence="3" key="1">
    <citation type="submission" date="2021-02" db="EMBL/GenBank/DDBJ databases">
        <authorList>
            <person name="Dougan E. K."/>
            <person name="Rhodes N."/>
            <person name="Thang M."/>
            <person name="Chan C."/>
        </authorList>
    </citation>
    <scope>NUCLEOTIDE SEQUENCE</scope>
</reference>
<dbReference type="EMBL" id="CAJNIZ010042925">
    <property type="protein sequence ID" value="CAE7643583.1"/>
    <property type="molecule type" value="Genomic_DNA"/>
</dbReference>
<dbReference type="AlphaFoldDB" id="A0A812VMB2"/>
<feature type="region of interest" description="Disordered" evidence="1">
    <location>
        <begin position="176"/>
        <end position="236"/>
    </location>
</feature>
<feature type="compositionally biased region" description="Basic and acidic residues" evidence="1">
    <location>
        <begin position="227"/>
        <end position="236"/>
    </location>
</feature>
<feature type="transmembrane region" description="Helical" evidence="2">
    <location>
        <begin position="38"/>
        <end position="62"/>
    </location>
</feature>
<dbReference type="Proteomes" id="UP000649617">
    <property type="component" value="Unassembled WGS sequence"/>
</dbReference>